<dbReference type="RefSeq" id="WP_379885488.1">
    <property type="nucleotide sequence ID" value="NZ_JBHSDI010000007.1"/>
</dbReference>
<gene>
    <name evidence="3" type="ORF">ACFOZ5_03660</name>
</gene>
<dbReference type="PROSITE" id="PS50106">
    <property type="entry name" value="PDZ"/>
    <property type="match status" value="1"/>
</dbReference>
<dbReference type="Pfam" id="PF17820">
    <property type="entry name" value="PDZ_6"/>
    <property type="match status" value="1"/>
</dbReference>
<feature type="transmembrane region" description="Helical" evidence="1">
    <location>
        <begin position="132"/>
        <end position="156"/>
    </location>
</feature>
<feature type="transmembrane region" description="Helical" evidence="1">
    <location>
        <begin position="106"/>
        <end position="126"/>
    </location>
</feature>
<keyword evidence="1" id="KW-0812">Transmembrane</keyword>
<evidence type="ECO:0000256" key="1">
    <source>
        <dbReference type="SAM" id="Phobius"/>
    </source>
</evidence>
<protein>
    <submittedName>
        <fullName evidence="3">PDZ domain-containing protein</fullName>
    </submittedName>
</protein>
<feature type="domain" description="PDZ" evidence="2">
    <location>
        <begin position="1"/>
        <end position="41"/>
    </location>
</feature>
<reference evidence="4" key="1">
    <citation type="journal article" date="2019" name="Int. J. Syst. Evol. Microbiol.">
        <title>The Global Catalogue of Microorganisms (GCM) 10K type strain sequencing project: providing services to taxonomists for standard genome sequencing and annotation.</title>
        <authorList>
            <consortium name="The Broad Institute Genomics Platform"/>
            <consortium name="The Broad Institute Genome Sequencing Center for Infectious Disease"/>
            <person name="Wu L."/>
            <person name="Ma J."/>
        </authorList>
    </citation>
    <scope>NUCLEOTIDE SEQUENCE [LARGE SCALE GENOMIC DNA]</scope>
    <source>
        <strain evidence="4">CECT 7297</strain>
    </source>
</reference>
<keyword evidence="4" id="KW-1185">Reference proteome</keyword>
<evidence type="ECO:0000313" key="4">
    <source>
        <dbReference type="Proteomes" id="UP001595798"/>
    </source>
</evidence>
<organism evidence="3 4">
    <name type="scientific">Marinobacter lacisalsi</name>
    <dbReference type="NCBI Taxonomy" id="475979"/>
    <lineage>
        <taxon>Bacteria</taxon>
        <taxon>Pseudomonadati</taxon>
        <taxon>Pseudomonadota</taxon>
        <taxon>Gammaproteobacteria</taxon>
        <taxon>Pseudomonadales</taxon>
        <taxon>Marinobacteraceae</taxon>
        <taxon>Marinobacter</taxon>
    </lineage>
</organism>
<evidence type="ECO:0000259" key="2">
    <source>
        <dbReference type="PROSITE" id="PS50106"/>
    </source>
</evidence>
<dbReference type="SUPFAM" id="SSF50156">
    <property type="entry name" value="PDZ domain-like"/>
    <property type="match status" value="1"/>
</dbReference>
<dbReference type="EMBL" id="JBHSDI010000007">
    <property type="protein sequence ID" value="MFC4258125.1"/>
    <property type="molecule type" value="Genomic_DNA"/>
</dbReference>
<name>A0ABV8QCP8_9GAMM</name>
<evidence type="ECO:0000313" key="3">
    <source>
        <dbReference type="EMBL" id="MFC4258125.1"/>
    </source>
</evidence>
<dbReference type="InterPro" id="IPR036034">
    <property type="entry name" value="PDZ_sf"/>
</dbReference>
<dbReference type="InterPro" id="IPR041489">
    <property type="entry name" value="PDZ_6"/>
</dbReference>
<dbReference type="Gene3D" id="2.30.42.10">
    <property type="match status" value="1"/>
</dbReference>
<dbReference type="InterPro" id="IPR001478">
    <property type="entry name" value="PDZ"/>
</dbReference>
<dbReference type="SMART" id="SM00228">
    <property type="entry name" value="PDZ"/>
    <property type="match status" value="1"/>
</dbReference>
<keyword evidence="1" id="KW-0472">Membrane</keyword>
<accession>A0ABV8QCP8</accession>
<proteinExistence type="predicted"/>
<keyword evidence="1" id="KW-1133">Transmembrane helix</keyword>
<dbReference type="Proteomes" id="UP001595798">
    <property type="component" value="Unassembled WGS sequence"/>
</dbReference>
<comment type="caution">
    <text evidence="3">The sequence shown here is derived from an EMBL/GenBank/DDBJ whole genome shotgun (WGS) entry which is preliminary data.</text>
</comment>
<sequence length="171" mass="18251">MTSKGVTVELVREGSAAEQAGLQKGDVITSYNGTPVRTANHLTNAIKGGKGKPEAVVHYQRGDGDIEQVTVASGPLGIQSKDIAPQAAPPSAKTNSNEPSSFWTKLIMFVATLILLLNIAGAVFSVMANLHLMTIVAAAESVLFGLFYYGVAWVLVRIWENSVVIRQQLSR</sequence>